<organism evidence="2 3">
    <name type="scientific">Polysphondylium violaceum</name>
    <dbReference type="NCBI Taxonomy" id="133409"/>
    <lineage>
        <taxon>Eukaryota</taxon>
        <taxon>Amoebozoa</taxon>
        <taxon>Evosea</taxon>
        <taxon>Eumycetozoa</taxon>
        <taxon>Dictyostelia</taxon>
        <taxon>Dictyosteliales</taxon>
        <taxon>Dictyosteliaceae</taxon>
        <taxon>Polysphondylium</taxon>
    </lineage>
</organism>
<accession>A0A8J4PXR9</accession>
<comment type="caution">
    <text evidence="2">The sequence shown here is derived from an EMBL/GenBank/DDBJ whole genome shotgun (WGS) entry which is preliminary data.</text>
</comment>
<evidence type="ECO:0000313" key="3">
    <source>
        <dbReference type="Proteomes" id="UP000695562"/>
    </source>
</evidence>
<gene>
    <name evidence="2" type="ORF">CYY_004047</name>
</gene>
<keyword evidence="3" id="KW-1185">Reference proteome</keyword>
<sequence>MEASTSTTTTFFTNAKEVDVNKLIVHLTHAENDKEIFKSTSCHPSINDQVNPSSSFINNKNNNNNNLIFKEKFKRDLELKNLQIMKRDEEILNLREKLHDITKEYSKELLICCDYSQCIANLNKEITKLKDDFYSKEDQYRKQIRDLQQKLYTEY</sequence>
<feature type="coiled-coil region" evidence="1">
    <location>
        <begin position="119"/>
        <end position="150"/>
    </location>
</feature>
<dbReference type="OrthoDB" id="20272at2759"/>
<dbReference type="AlphaFoldDB" id="A0A8J4PXR9"/>
<evidence type="ECO:0000313" key="2">
    <source>
        <dbReference type="EMBL" id="KAF2074652.1"/>
    </source>
</evidence>
<keyword evidence="1" id="KW-0175">Coiled coil</keyword>
<proteinExistence type="predicted"/>
<protein>
    <submittedName>
        <fullName evidence="2">Uncharacterized protein</fullName>
    </submittedName>
</protein>
<dbReference type="EMBL" id="AJWJ01000136">
    <property type="protein sequence ID" value="KAF2074652.1"/>
    <property type="molecule type" value="Genomic_DNA"/>
</dbReference>
<reference evidence="2" key="1">
    <citation type="submission" date="2020-01" db="EMBL/GenBank/DDBJ databases">
        <title>Development of genomics and gene disruption for Polysphondylium violaceum indicates a role for the polyketide synthase stlB in stalk morphogenesis.</title>
        <authorList>
            <person name="Narita B."/>
            <person name="Kawabe Y."/>
            <person name="Kin K."/>
            <person name="Saito T."/>
            <person name="Gibbs R."/>
            <person name="Kuspa A."/>
            <person name="Muzny D."/>
            <person name="Queller D."/>
            <person name="Richards S."/>
            <person name="Strassman J."/>
            <person name="Sucgang R."/>
            <person name="Worley K."/>
            <person name="Schaap P."/>
        </authorList>
    </citation>
    <scope>NUCLEOTIDE SEQUENCE</scope>
    <source>
        <strain evidence="2">QSvi11</strain>
    </source>
</reference>
<dbReference type="Proteomes" id="UP000695562">
    <property type="component" value="Unassembled WGS sequence"/>
</dbReference>
<name>A0A8J4PXR9_9MYCE</name>
<evidence type="ECO:0000256" key="1">
    <source>
        <dbReference type="SAM" id="Coils"/>
    </source>
</evidence>